<keyword evidence="3" id="KW-0677">Repeat</keyword>
<dbReference type="PANTHER" id="PTHR33463">
    <property type="entry name" value="NB-ARC DOMAIN-CONTAINING PROTEIN-RELATED"/>
    <property type="match status" value="1"/>
</dbReference>
<protein>
    <submittedName>
        <fullName evidence="9">NB-ARC domain containing protein</fullName>
    </submittedName>
</protein>
<evidence type="ECO:0000256" key="3">
    <source>
        <dbReference type="ARBA" id="ARBA00022737"/>
    </source>
</evidence>
<dbReference type="Pfam" id="PF23559">
    <property type="entry name" value="WHD_DRP"/>
    <property type="match status" value="1"/>
</dbReference>
<dbReference type="InterPro" id="IPR042197">
    <property type="entry name" value="Apaf_helical"/>
</dbReference>
<dbReference type="PANTHER" id="PTHR33463:SF187">
    <property type="entry name" value="AND NB-ARC DOMAIN DISEASE RESISTANCE PROTEIN, PUTATIVE-RELATED"/>
    <property type="match status" value="1"/>
</dbReference>
<keyword evidence="2" id="KW-0433">Leucine-rich repeat</keyword>
<keyword evidence="5" id="KW-0611">Plant defense</keyword>
<evidence type="ECO:0000256" key="4">
    <source>
        <dbReference type="ARBA" id="ARBA00022741"/>
    </source>
</evidence>
<organism evidence="9 10">
    <name type="scientific">Parasponia andersonii</name>
    <name type="common">Sponia andersonii</name>
    <dbReference type="NCBI Taxonomy" id="3476"/>
    <lineage>
        <taxon>Eukaryota</taxon>
        <taxon>Viridiplantae</taxon>
        <taxon>Streptophyta</taxon>
        <taxon>Embryophyta</taxon>
        <taxon>Tracheophyta</taxon>
        <taxon>Spermatophyta</taxon>
        <taxon>Magnoliopsida</taxon>
        <taxon>eudicotyledons</taxon>
        <taxon>Gunneridae</taxon>
        <taxon>Pentapetalae</taxon>
        <taxon>rosids</taxon>
        <taxon>fabids</taxon>
        <taxon>Rosales</taxon>
        <taxon>Cannabaceae</taxon>
        <taxon>Parasponia</taxon>
    </lineage>
</organism>
<evidence type="ECO:0000256" key="5">
    <source>
        <dbReference type="ARBA" id="ARBA00022821"/>
    </source>
</evidence>
<dbReference type="PRINTS" id="PR00364">
    <property type="entry name" value="DISEASERSIST"/>
</dbReference>
<dbReference type="InterPro" id="IPR027417">
    <property type="entry name" value="P-loop_NTPase"/>
</dbReference>
<dbReference type="GO" id="GO:0005524">
    <property type="term" value="F:ATP binding"/>
    <property type="evidence" value="ECO:0007669"/>
    <property type="project" value="UniProtKB-KW"/>
</dbReference>
<keyword evidence="10" id="KW-1185">Reference proteome</keyword>
<dbReference type="InterPro" id="IPR050905">
    <property type="entry name" value="Plant_NBS-LRR"/>
</dbReference>
<sequence>DYSMDFAGPVILLLKFVSAPISNSCKYHRGINEKMEMLKQRSEELDCRKEDVESRMNDELVLGTTLKKEVKHWLEGVQKVDNEVKILEQKVKKVKYFSRARLGKNIFQKIQEVEELYRKGEFSTSLVIALSQNGEILPTSTLGGETTSKINMEKIWACLMDDNDDKVSKIGVYGMGGIGKTTVMKHINNRLLEMKDKFDNVFWVTVSKASNIITLQDAIASKLRLDISMCDDETTRAARLHAELSRKKRYVLILDDLWEVYRLEDVGIPEPTIQNGCKLVLTTRSLDVCRGMSCRPNQIKRLSQEEALNLFLNIVGHDVLSIPNLRSTVNNVAEECSCLPLAIVTIAGSLKGIIDPNEWNTALEDLRSSRNGAHGEIYEKLIFSYRRLKDENLQACLLYCALFPEDYAIERNMLIEYLIAEGIISGRNSRKAEFEMGNAMLNKLVDSCLLEATKDRWDSVKMHDVIRDMAIQITGEQPRFLVEAGMRLKSIPDQEKWKEDLGKVSLMCNDITGIPSTELPECPILSTLLLHANKHLATIPDNFFLHMVGLSVLDLSRTCIVALPKSVSDLVNLNALLLRDCHKLIYVSSLEKLTALRKLDFYRSGITEVPSGMGKLVKLRYLNFDECKLKMITDGIVSQLSNLQYLSLNREKYGSQVRGEEIACLKKLETFCGVLYDINGFNTYVRSLKEARGLTCYILKLGFFDYGGCVDGENVKAVCVTGIREGVADEEFPLVLLPKDVQDLTVDRCHIKVSSLCKLMSFENATSLRSCRTANCGEIEHLFCSSLIGNVVSLKSLETLKLKGLRNLRGLIKMESGASSLVLPPGTFSSLRYLDIYDCHSIEKGLPIDASLPNLEALYIECCRQLVEVISTTSDAIEFNFPKLETFYLLAVPELQSICKKPMAADSVKIIKMFGCPKLRRVPFLDRPCPPSSLQRIMVDRYWWRSLIWDNPDANDYLLPFCED</sequence>
<name>A0A2P5DBC3_PARAD</name>
<dbReference type="InterPro" id="IPR001611">
    <property type="entry name" value="Leu-rich_rpt"/>
</dbReference>
<evidence type="ECO:0000256" key="6">
    <source>
        <dbReference type="ARBA" id="ARBA00022840"/>
    </source>
</evidence>
<dbReference type="Gene3D" id="3.80.10.10">
    <property type="entry name" value="Ribonuclease Inhibitor"/>
    <property type="match status" value="2"/>
</dbReference>
<comment type="caution">
    <text evidence="9">The sequence shown here is derived from an EMBL/GenBank/DDBJ whole genome shotgun (WGS) entry which is preliminary data.</text>
</comment>
<reference evidence="10" key="1">
    <citation type="submission" date="2016-06" db="EMBL/GenBank/DDBJ databases">
        <title>Parallel loss of symbiosis genes in relatives of nitrogen-fixing non-legume Parasponia.</title>
        <authorList>
            <person name="Van Velzen R."/>
            <person name="Holmer R."/>
            <person name="Bu F."/>
            <person name="Rutten L."/>
            <person name="Van Zeijl A."/>
            <person name="Liu W."/>
            <person name="Santuari L."/>
            <person name="Cao Q."/>
            <person name="Sharma T."/>
            <person name="Shen D."/>
            <person name="Roswanjaya Y."/>
            <person name="Wardhani T."/>
            <person name="Kalhor M.S."/>
            <person name="Jansen J."/>
            <person name="Van den Hoogen J."/>
            <person name="Gungor B."/>
            <person name="Hartog M."/>
            <person name="Hontelez J."/>
            <person name="Verver J."/>
            <person name="Yang W.-C."/>
            <person name="Schijlen E."/>
            <person name="Repin R."/>
            <person name="Schilthuizen M."/>
            <person name="Schranz E."/>
            <person name="Heidstra R."/>
            <person name="Miyata K."/>
            <person name="Fedorova E."/>
            <person name="Kohlen W."/>
            <person name="Bisseling T."/>
            <person name="Smit S."/>
            <person name="Geurts R."/>
        </authorList>
    </citation>
    <scope>NUCLEOTIDE SEQUENCE [LARGE SCALE GENOMIC DNA]</scope>
    <source>
        <strain evidence="10">cv. WU1-14</strain>
    </source>
</reference>
<dbReference type="AlphaFoldDB" id="A0A2P5DBC3"/>
<proteinExistence type="inferred from homology"/>
<evidence type="ECO:0000256" key="1">
    <source>
        <dbReference type="ARBA" id="ARBA00008894"/>
    </source>
</evidence>
<gene>
    <name evidence="9" type="ORF">PanWU01x14_079650</name>
</gene>
<dbReference type="EMBL" id="JXTB01000049">
    <property type="protein sequence ID" value="PON70591.1"/>
    <property type="molecule type" value="Genomic_DNA"/>
</dbReference>
<dbReference type="Proteomes" id="UP000237105">
    <property type="component" value="Unassembled WGS sequence"/>
</dbReference>
<dbReference type="Gene3D" id="3.40.50.300">
    <property type="entry name" value="P-loop containing nucleotide triphosphate hydrolases"/>
    <property type="match status" value="1"/>
</dbReference>
<dbReference type="InterPro" id="IPR058922">
    <property type="entry name" value="WHD_DRP"/>
</dbReference>
<feature type="domain" description="NB-ARC" evidence="7">
    <location>
        <begin position="151"/>
        <end position="318"/>
    </location>
</feature>
<dbReference type="Gene3D" id="1.10.10.10">
    <property type="entry name" value="Winged helix-like DNA-binding domain superfamily/Winged helix DNA-binding domain"/>
    <property type="match status" value="1"/>
</dbReference>
<evidence type="ECO:0000313" key="9">
    <source>
        <dbReference type="EMBL" id="PON70591.1"/>
    </source>
</evidence>
<dbReference type="Gene3D" id="1.10.8.430">
    <property type="entry name" value="Helical domain of apoptotic protease-activating factors"/>
    <property type="match status" value="1"/>
</dbReference>
<feature type="non-terminal residue" evidence="9">
    <location>
        <position position="1"/>
    </location>
</feature>
<dbReference type="FunFam" id="1.10.10.10:FF:000322">
    <property type="entry name" value="Probable disease resistance protein At1g63360"/>
    <property type="match status" value="1"/>
</dbReference>
<dbReference type="Pfam" id="PF13855">
    <property type="entry name" value="LRR_8"/>
    <property type="match status" value="1"/>
</dbReference>
<dbReference type="OrthoDB" id="1926275at2759"/>
<dbReference type="SUPFAM" id="SSF52540">
    <property type="entry name" value="P-loop containing nucleoside triphosphate hydrolases"/>
    <property type="match status" value="1"/>
</dbReference>
<evidence type="ECO:0000313" key="10">
    <source>
        <dbReference type="Proteomes" id="UP000237105"/>
    </source>
</evidence>
<dbReference type="FunFam" id="3.40.50.300:FF:001091">
    <property type="entry name" value="Probable disease resistance protein At1g61300"/>
    <property type="match status" value="1"/>
</dbReference>
<keyword evidence="4" id="KW-0547">Nucleotide-binding</keyword>
<dbReference type="InterPro" id="IPR036388">
    <property type="entry name" value="WH-like_DNA-bd_sf"/>
</dbReference>
<dbReference type="Pfam" id="PF00931">
    <property type="entry name" value="NB-ARC"/>
    <property type="match status" value="1"/>
</dbReference>
<dbReference type="InterPro" id="IPR032675">
    <property type="entry name" value="LRR_dom_sf"/>
</dbReference>
<accession>A0A2P5DBC3</accession>
<comment type="similarity">
    <text evidence="1">Belongs to the disease resistance NB-LRR family.</text>
</comment>
<dbReference type="GO" id="GO:0006952">
    <property type="term" value="P:defense response"/>
    <property type="evidence" value="ECO:0007669"/>
    <property type="project" value="UniProtKB-KW"/>
</dbReference>
<evidence type="ECO:0000256" key="2">
    <source>
        <dbReference type="ARBA" id="ARBA00022614"/>
    </source>
</evidence>
<dbReference type="InterPro" id="IPR002182">
    <property type="entry name" value="NB-ARC"/>
</dbReference>
<keyword evidence="6" id="KW-0067">ATP-binding</keyword>
<evidence type="ECO:0000259" key="8">
    <source>
        <dbReference type="Pfam" id="PF23559"/>
    </source>
</evidence>
<dbReference type="GO" id="GO:0043531">
    <property type="term" value="F:ADP binding"/>
    <property type="evidence" value="ECO:0007669"/>
    <property type="project" value="InterPro"/>
</dbReference>
<evidence type="ECO:0000259" key="7">
    <source>
        <dbReference type="Pfam" id="PF00931"/>
    </source>
</evidence>
<dbReference type="SUPFAM" id="SSF52058">
    <property type="entry name" value="L domain-like"/>
    <property type="match status" value="1"/>
</dbReference>
<feature type="domain" description="Disease resistance protein winged helix" evidence="8">
    <location>
        <begin position="402"/>
        <end position="470"/>
    </location>
</feature>